<accession>A0A453RYR8</accession>
<dbReference type="Proteomes" id="UP000015105">
    <property type="component" value="Chromosome 7D"/>
</dbReference>
<reference evidence="4" key="1">
    <citation type="journal article" date="2014" name="Science">
        <title>Ancient hybridizations among the ancestral genomes of bread wheat.</title>
        <authorList>
            <consortium name="International Wheat Genome Sequencing Consortium,"/>
            <person name="Marcussen T."/>
            <person name="Sandve S.R."/>
            <person name="Heier L."/>
            <person name="Spannagl M."/>
            <person name="Pfeifer M."/>
            <person name="Jakobsen K.S."/>
            <person name="Wulff B.B."/>
            <person name="Steuernagel B."/>
            <person name="Mayer K.F."/>
            <person name="Olsen O.A."/>
        </authorList>
    </citation>
    <scope>NUCLEOTIDE SEQUENCE [LARGE SCALE GENOMIC DNA]</scope>
    <source>
        <strain evidence="4">cv. AL8/78</strain>
    </source>
</reference>
<keyword evidence="2" id="KW-1133">Transmembrane helix</keyword>
<keyword evidence="4" id="KW-1185">Reference proteome</keyword>
<keyword evidence="2" id="KW-0812">Transmembrane</keyword>
<reference evidence="3" key="4">
    <citation type="submission" date="2019-03" db="UniProtKB">
        <authorList>
            <consortium name="EnsemblPlants"/>
        </authorList>
    </citation>
    <scope>IDENTIFICATION</scope>
</reference>
<feature type="region of interest" description="Disordered" evidence="1">
    <location>
        <begin position="1"/>
        <end position="87"/>
    </location>
</feature>
<evidence type="ECO:0000256" key="1">
    <source>
        <dbReference type="SAM" id="MobiDB-lite"/>
    </source>
</evidence>
<evidence type="ECO:0000313" key="3">
    <source>
        <dbReference type="EnsemblPlants" id="AET7Gv20759300.5"/>
    </source>
</evidence>
<feature type="compositionally biased region" description="Pro residues" evidence="1">
    <location>
        <begin position="29"/>
        <end position="41"/>
    </location>
</feature>
<reference evidence="3" key="5">
    <citation type="journal article" date="2021" name="G3 (Bethesda)">
        <title>Aegilops tauschii genome assembly Aet v5.0 features greater sequence contiguity and improved annotation.</title>
        <authorList>
            <person name="Wang L."/>
            <person name="Zhu T."/>
            <person name="Rodriguez J.C."/>
            <person name="Deal K.R."/>
            <person name="Dubcovsky J."/>
            <person name="McGuire P.E."/>
            <person name="Lux T."/>
            <person name="Spannagl M."/>
            <person name="Mayer K.F.X."/>
            <person name="Baldrich P."/>
            <person name="Meyers B.C."/>
            <person name="Huo N."/>
            <person name="Gu Y.Q."/>
            <person name="Zhou H."/>
            <person name="Devos K.M."/>
            <person name="Bennetzen J.L."/>
            <person name="Unver T."/>
            <person name="Budak H."/>
            <person name="Gulick P.J."/>
            <person name="Galiba G."/>
            <person name="Kalapos B."/>
            <person name="Nelson D.R."/>
            <person name="Li P."/>
            <person name="You F.M."/>
            <person name="Luo M.C."/>
            <person name="Dvorak J."/>
        </authorList>
    </citation>
    <scope>NUCLEOTIDE SEQUENCE [LARGE SCALE GENOMIC DNA]</scope>
    <source>
        <strain evidence="3">cv. AL8/78</strain>
    </source>
</reference>
<evidence type="ECO:0000313" key="4">
    <source>
        <dbReference type="Proteomes" id="UP000015105"/>
    </source>
</evidence>
<evidence type="ECO:0000256" key="2">
    <source>
        <dbReference type="SAM" id="Phobius"/>
    </source>
</evidence>
<name>A0A453RYR8_AEGTS</name>
<proteinExistence type="predicted"/>
<dbReference type="AlphaFoldDB" id="A0A453RYR8"/>
<dbReference type="Gramene" id="AET7Gv20759300.5">
    <property type="protein sequence ID" value="AET7Gv20759300.5"/>
    <property type="gene ID" value="AET7Gv20759300"/>
</dbReference>
<reference evidence="4" key="2">
    <citation type="journal article" date="2017" name="Nat. Plants">
        <title>The Aegilops tauschii genome reveals multiple impacts of transposons.</title>
        <authorList>
            <person name="Zhao G."/>
            <person name="Zou C."/>
            <person name="Li K."/>
            <person name="Wang K."/>
            <person name="Li T."/>
            <person name="Gao L."/>
            <person name="Zhang X."/>
            <person name="Wang H."/>
            <person name="Yang Z."/>
            <person name="Liu X."/>
            <person name="Jiang W."/>
            <person name="Mao L."/>
            <person name="Kong X."/>
            <person name="Jiao Y."/>
            <person name="Jia J."/>
        </authorList>
    </citation>
    <scope>NUCLEOTIDE SEQUENCE [LARGE SCALE GENOMIC DNA]</scope>
    <source>
        <strain evidence="4">cv. AL8/78</strain>
    </source>
</reference>
<reference evidence="3" key="3">
    <citation type="journal article" date="2017" name="Nature">
        <title>Genome sequence of the progenitor of the wheat D genome Aegilops tauschii.</title>
        <authorList>
            <person name="Luo M.C."/>
            <person name="Gu Y.Q."/>
            <person name="Puiu D."/>
            <person name="Wang H."/>
            <person name="Twardziok S.O."/>
            <person name="Deal K.R."/>
            <person name="Huo N."/>
            <person name="Zhu T."/>
            <person name="Wang L."/>
            <person name="Wang Y."/>
            <person name="McGuire P.E."/>
            <person name="Liu S."/>
            <person name="Long H."/>
            <person name="Ramasamy R.K."/>
            <person name="Rodriguez J.C."/>
            <person name="Van S.L."/>
            <person name="Yuan L."/>
            <person name="Wang Z."/>
            <person name="Xia Z."/>
            <person name="Xiao L."/>
            <person name="Anderson O.D."/>
            <person name="Ouyang S."/>
            <person name="Liang Y."/>
            <person name="Zimin A.V."/>
            <person name="Pertea G."/>
            <person name="Qi P."/>
            <person name="Bennetzen J.L."/>
            <person name="Dai X."/>
            <person name="Dawson M.W."/>
            <person name="Muller H.G."/>
            <person name="Kugler K."/>
            <person name="Rivarola-Duarte L."/>
            <person name="Spannagl M."/>
            <person name="Mayer K.F.X."/>
            <person name="Lu F.H."/>
            <person name="Bevan M.W."/>
            <person name="Leroy P."/>
            <person name="Li P."/>
            <person name="You F.M."/>
            <person name="Sun Q."/>
            <person name="Liu Z."/>
            <person name="Lyons E."/>
            <person name="Wicker T."/>
            <person name="Salzberg S.L."/>
            <person name="Devos K.M."/>
            <person name="Dvorak J."/>
        </authorList>
    </citation>
    <scope>NUCLEOTIDE SEQUENCE [LARGE SCALE GENOMIC DNA]</scope>
    <source>
        <strain evidence="3">cv. AL8/78</strain>
    </source>
</reference>
<organism evidence="3 4">
    <name type="scientific">Aegilops tauschii subsp. strangulata</name>
    <name type="common">Goatgrass</name>
    <dbReference type="NCBI Taxonomy" id="200361"/>
    <lineage>
        <taxon>Eukaryota</taxon>
        <taxon>Viridiplantae</taxon>
        <taxon>Streptophyta</taxon>
        <taxon>Embryophyta</taxon>
        <taxon>Tracheophyta</taxon>
        <taxon>Spermatophyta</taxon>
        <taxon>Magnoliopsida</taxon>
        <taxon>Liliopsida</taxon>
        <taxon>Poales</taxon>
        <taxon>Poaceae</taxon>
        <taxon>BOP clade</taxon>
        <taxon>Pooideae</taxon>
        <taxon>Triticodae</taxon>
        <taxon>Triticeae</taxon>
        <taxon>Triticinae</taxon>
        <taxon>Aegilops</taxon>
    </lineage>
</organism>
<feature type="transmembrane region" description="Helical" evidence="2">
    <location>
        <begin position="181"/>
        <end position="201"/>
    </location>
</feature>
<protein>
    <submittedName>
        <fullName evidence="3">Uncharacterized protein</fullName>
    </submittedName>
</protein>
<dbReference type="EnsemblPlants" id="AET7Gv20759300.5">
    <property type="protein sequence ID" value="AET7Gv20759300.5"/>
    <property type="gene ID" value="AET7Gv20759300"/>
</dbReference>
<keyword evidence="2" id="KW-0472">Membrane</keyword>
<sequence length="204" mass="22102">IAPRLRSCRPATALAGHPPRRGRGLPLLAPSPPRPPRPSLWPPSRLQTTATPPSSEAPFDGALTPRPIPLPGRSTASPPMQRWPQPRPLRSMLPGTVQANPPFSREPCGWPPRKRLLAGWFAGDQRLWDSGKLLLSQVSLWQAMCDEDESDLNMGTRAYPEGWYSDDDDGQLTWFNAGVRVGVGIGLGVCVGVGIGVGLLMSSY</sequence>